<evidence type="ECO:0000313" key="1">
    <source>
        <dbReference type="EMBL" id="MCM1987803.1"/>
    </source>
</evidence>
<dbReference type="RefSeq" id="WP_250869158.1">
    <property type="nucleotide sequence ID" value="NZ_JAGSOI010000076.1"/>
</dbReference>
<proteinExistence type="predicted"/>
<evidence type="ECO:0000313" key="2">
    <source>
        <dbReference type="Proteomes" id="UP001056766"/>
    </source>
</evidence>
<accession>A0A9E4ZJD1</accession>
<protein>
    <submittedName>
        <fullName evidence="1">Uncharacterized protein</fullName>
    </submittedName>
</protein>
<name>A0A9E4ZJD1_9EURY</name>
<dbReference type="AlphaFoldDB" id="A0A9E4ZJD1"/>
<reference evidence="1" key="2">
    <citation type="submission" date="2021-04" db="EMBL/GenBank/DDBJ databases">
        <authorList>
            <person name="Dong X."/>
        </authorList>
    </citation>
    <scope>NUCLEOTIDE SEQUENCE</scope>
    <source>
        <strain evidence="1">LLY</strain>
    </source>
</reference>
<dbReference type="Proteomes" id="UP001056766">
    <property type="component" value="Unassembled WGS sequence"/>
</dbReference>
<keyword evidence="2" id="KW-1185">Reference proteome</keyword>
<gene>
    <name evidence="1" type="ORF">KDK67_12595</name>
</gene>
<organism evidence="1 2">
    <name type="scientific">Methanococcoides seepicolus</name>
    <dbReference type="NCBI Taxonomy" id="2828780"/>
    <lineage>
        <taxon>Archaea</taxon>
        <taxon>Methanobacteriati</taxon>
        <taxon>Methanobacteriota</taxon>
        <taxon>Stenosarchaea group</taxon>
        <taxon>Methanomicrobia</taxon>
        <taxon>Methanosarcinales</taxon>
        <taxon>Methanosarcinaceae</taxon>
        <taxon>Methanococcoides</taxon>
    </lineage>
</organism>
<sequence length="273" mass="30671">MLVILAGFTSLIDFHNSGLKEPPIADLGYENLFIEAHAPDVLDKYPVYKVLNESVLHEENFNRFRIRSSVPDEKEAKELANAYLISIDELPYDSYIDRVETVQIEYLNHETGSLDLERAEPMFVEVSYSRLIDGYPVVGPGDSITVCFGDDGEVLYFFKNWRELERSGDVAIVPVEVAIKRLNDGNGVLSSANVSGSITYVDEIQVGYFSDISGADQEFYYPVWVFRGIDNCGNPAEKYVSATEEIYQQAVGMGSECSMEPFSYSIDEDELIV</sequence>
<comment type="caution">
    <text evidence="1">The sequence shown here is derived from an EMBL/GenBank/DDBJ whole genome shotgun (WGS) entry which is preliminary data.</text>
</comment>
<dbReference type="EMBL" id="JAGSOI010000076">
    <property type="protein sequence ID" value="MCM1987803.1"/>
    <property type="molecule type" value="Genomic_DNA"/>
</dbReference>
<reference evidence="1" key="1">
    <citation type="journal article" date="2021" name="mSystems">
        <title>Bacteria and Archaea Synergistically Convert Glycine Betaine to Biogenic Methane in the Formosa Cold Seep of the South China Sea.</title>
        <authorList>
            <person name="Li L."/>
            <person name="Zhang W."/>
            <person name="Zhang S."/>
            <person name="Song L."/>
            <person name="Sun Q."/>
            <person name="Zhang H."/>
            <person name="Xiang H."/>
            <person name="Dong X."/>
        </authorList>
    </citation>
    <scope>NUCLEOTIDE SEQUENCE</scope>
    <source>
        <strain evidence="1">LLY</strain>
    </source>
</reference>